<evidence type="ECO:0000256" key="1">
    <source>
        <dbReference type="ARBA" id="ARBA00010838"/>
    </source>
</evidence>
<dbReference type="GO" id="GO:0005975">
    <property type="term" value="P:carbohydrate metabolic process"/>
    <property type="evidence" value="ECO:0007669"/>
    <property type="project" value="InterPro"/>
</dbReference>
<dbReference type="Gene3D" id="3.20.20.80">
    <property type="entry name" value="Glycosidases"/>
    <property type="match status" value="1"/>
</dbReference>
<dbReference type="PANTHER" id="PTHR10353:SF137">
    <property type="entry name" value="MYROSINASE 3-RELATED"/>
    <property type="match status" value="1"/>
</dbReference>
<reference evidence="5 6" key="1">
    <citation type="journal article" date="2022" name="Nat. Plants">
        <title>Genomes of leafy and leafless Platanthera orchids illuminate the evolution of mycoheterotrophy.</title>
        <authorList>
            <person name="Li M.H."/>
            <person name="Liu K.W."/>
            <person name="Li Z."/>
            <person name="Lu H.C."/>
            <person name="Ye Q.L."/>
            <person name="Zhang D."/>
            <person name="Wang J.Y."/>
            <person name="Li Y.F."/>
            <person name="Zhong Z.M."/>
            <person name="Liu X."/>
            <person name="Yu X."/>
            <person name="Liu D.K."/>
            <person name="Tu X.D."/>
            <person name="Liu B."/>
            <person name="Hao Y."/>
            <person name="Liao X.Y."/>
            <person name="Jiang Y.T."/>
            <person name="Sun W.H."/>
            <person name="Chen J."/>
            <person name="Chen Y.Q."/>
            <person name="Ai Y."/>
            <person name="Zhai J.W."/>
            <person name="Wu S.S."/>
            <person name="Zhou Z."/>
            <person name="Hsiao Y.Y."/>
            <person name="Wu W.L."/>
            <person name="Chen Y.Y."/>
            <person name="Lin Y.F."/>
            <person name="Hsu J.L."/>
            <person name="Li C.Y."/>
            <person name="Wang Z.W."/>
            <person name="Zhao X."/>
            <person name="Zhong W.Y."/>
            <person name="Ma X.K."/>
            <person name="Ma L."/>
            <person name="Huang J."/>
            <person name="Chen G.Z."/>
            <person name="Huang M.Z."/>
            <person name="Huang L."/>
            <person name="Peng D.H."/>
            <person name="Luo Y.B."/>
            <person name="Zou S.Q."/>
            <person name="Chen S.P."/>
            <person name="Lan S."/>
            <person name="Tsai W.C."/>
            <person name="Van de Peer Y."/>
            <person name="Liu Z.J."/>
        </authorList>
    </citation>
    <scope>NUCLEOTIDE SEQUENCE [LARGE SCALE GENOMIC DNA]</scope>
    <source>
        <strain evidence="5">Lor287</strain>
    </source>
</reference>
<keyword evidence="6" id="KW-1185">Reference proteome</keyword>
<dbReference type="PRINTS" id="PR00131">
    <property type="entry name" value="GLHYDRLASE1"/>
</dbReference>
<sequence>MRALVRERLPSFTPEESAKLKNSFDFIGLNYYTARYARDQSNSMTFTDKINICEDDKLVCVLVERDNVPIGPAQPRSWVNVYPQGMKKLLLHIKNRYSNPPIYITENGTEQYRFE</sequence>
<accession>A0AAP0BCM4</accession>
<dbReference type="PANTHER" id="PTHR10353">
    <property type="entry name" value="GLYCOSYL HYDROLASE"/>
    <property type="match status" value="1"/>
</dbReference>
<dbReference type="AlphaFoldDB" id="A0AAP0BCM4"/>
<name>A0AAP0BCM4_9ASPA</name>
<evidence type="ECO:0000256" key="2">
    <source>
        <dbReference type="ARBA" id="ARBA00022801"/>
    </source>
</evidence>
<dbReference type="SUPFAM" id="SSF51445">
    <property type="entry name" value="(Trans)glycosidases"/>
    <property type="match status" value="1"/>
</dbReference>
<dbReference type="Pfam" id="PF00232">
    <property type="entry name" value="Glyco_hydro_1"/>
    <property type="match status" value="1"/>
</dbReference>
<evidence type="ECO:0000313" key="5">
    <source>
        <dbReference type="EMBL" id="KAK8935829.1"/>
    </source>
</evidence>
<gene>
    <name evidence="5" type="ORF">KSP39_PZI013370</name>
</gene>
<evidence type="ECO:0000256" key="4">
    <source>
        <dbReference type="RuleBase" id="RU003690"/>
    </source>
</evidence>
<keyword evidence="3" id="KW-0326">Glycosidase</keyword>
<protein>
    <recommendedName>
        <fullName evidence="7">Beta-glucosidase</fullName>
    </recommendedName>
</protein>
<organism evidence="5 6">
    <name type="scientific">Platanthera zijinensis</name>
    <dbReference type="NCBI Taxonomy" id="2320716"/>
    <lineage>
        <taxon>Eukaryota</taxon>
        <taxon>Viridiplantae</taxon>
        <taxon>Streptophyta</taxon>
        <taxon>Embryophyta</taxon>
        <taxon>Tracheophyta</taxon>
        <taxon>Spermatophyta</taxon>
        <taxon>Magnoliopsida</taxon>
        <taxon>Liliopsida</taxon>
        <taxon>Asparagales</taxon>
        <taxon>Orchidaceae</taxon>
        <taxon>Orchidoideae</taxon>
        <taxon>Orchideae</taxon>
        <taxon>Orchidinae</taxon>
        <taxon>Platanthera</taxon>
    </lineage>
</organism>
<evidence type="ECO:0000313" key="6">
    <source>
        <dbReference type="Proteomes" id="UP001418222"/>
    </source>
</evidence>
<dbReference type="InterPro" id="IPR001360">
    <property type="entry name" value="Glyco_hydro_1"/>
</dbReference>
<proteinExistence type="inferred from homology"/>
<dbReference type="GO" id="GO:0008422">
    <property type="term" value="F:beta-glucosidase activity"/>
    <property type="evidence" value="ECO:0007669"/>
    <property type="project" value="TreeGrafter"/>
</dbReference>
<keyword evidence="2" id="KW-0378">Hydrolase</keyword>
<comment type="similarity">
    <text evidence="1 4">Belongs to the glycosyl hydrolase 1 family.</text>
</comment>
<evidence type="ECO:0008006" key="7">
    <source>
        <dbReference type="Google" id="ProtNLM"/>
    </source>
</evidence>
<evidence type="ECO:0000256" key="3">
    <source>
        <dbReference type="ARBA" id="ARBA00023295"/>
    </source>
</evidence>
<dbReference type="InterPro" id="IPR017853">
    <property type="entry name" value="GH"/>
</dbReference>
<dbReference type="EMBL" id="JBBWWQ010000011">
    <property type="protein sequence ID" value="KAK8935829.1"/>
    <property type="molecule type" value="Genomic_DNA"/>
</dbReference>
<comment type="caution">
    <text evidence="5">The sequence shown here is derived from an EMBL/GenBank/DDBJ whole genome shotgun (WGS) entry which is preliminary data.</text>
</comment>
<dbReference type="Proteomes" id="UP001418222">
    <property type="component" value="Unassembled WGS sequence"/>
</dbReference>